<dbReference type="Proteomes" id="UP000789525">
    <property type="component" value="Unassembled WGS sequence"/>
</dbReference>
<comment type="caution">
    <text evidence="1">The sequence shown here is derived from an EMBL/GenBank/DDBJ whole genome shotgun (WGS) entry which is preliminary data.</text>
</comment>
<reference evidence="1" key="1">
    <citation type="submission" date="2021-06" db="EMBL/GenBank/DDBJ databases">
        <authorList>
            <person name="Kallberg Y."/>
            <person name="Tangrot J."/>
            <person name="Rosling A."/>
        </authorList>
    </citation>
    <scope>NUCLEOTIDE SEQUENCE</scope>
    <source>
        <strain evidence="1">CL356</strain>
    </source>
</reference>
<protein>
    <submittedName>
        <fullName evidence="1">16703_t:CDS:1</fullName>
    </submittedName>
</protein>
<proteinExistence type="predicted"/>
<gene>
    <name evidence="1" type="ORF">ACOLOM_LOCUS6837</name>
</gene>
<accession>A0ACA9MU94</accession>
<organism evidence="1 2">
    <name type="scientific">Acaulospora colombiana</name>
    <dbReference type="NCBI Taxonomy" id="27376"/>
    <lineage>
        <taxon>Eukaryota</taxon>
        <taxon>Fungi</taxon>
        <taxon>Fungi incertae sedis</taxon>
        <taxon>Mucoromycota</taxon>
        <taxon>Glomeromycotina</taxon>
        <taxon>Glomeromycetes</taxon>
        <taxon>Diversisporales</taxon>
        <taxon>Acaulosporaceae</taxon>
        <taxon>Acaulospora</taxon>
    </lineage>
</organism>
<dbReference type="EMBL" id="CAJVPT010014558">
    <property type="protein sequence ID" value="CAG8605511.1"/>
    <property type="molecule type" value="Genomic_DNA"/>
</dbReference>
<sequence length="576" mass="65338">MAKNKKQPINTLSEAPSSSDNVYKLKNDWFQESMAREHYKYCYAALKVLKRHPSVFPFLEPVDPVKYGIPDYYDIVKKPMDLGTVERKLTNLEYSSVNDFANDVRLVFSNCILYNGVSHQYSTFAKELNNLFSQQLSKMPGVVEEQGLKAESSKLASKTCKTPTEQMFEATERPKRTIRPTSKELPDSTSIRRKKSKSNIELNYCRETLRELRKKVHWPYAYPFYEPVDPEKLGIPDYFKIISRPMDMSTINSKLENDQYSNADEFEADIRLMFQNCYVYNGPNSEVGNMGKMLEAVFDKKWAAKPTLDSSLLQKSKKAKSSRSKTAVDDSSDTSEFSSDESDSQEKWRRGLEEHLKAIQEEIEMFKKSKSSKSRKVLKHEMAKLSSKIHGKSVSVGKLKPLKRPRSPKSKARKKKLTQHQKKILSEKIIMLSKESMAHIINLVRERNAPIEEDDQGEVSFEIDDLDPQLAREIYDYTMSNLPKEVKGKKGKPPAKRLRTNSASQSNEEQIKALENALVKFDQKLMSPTAEISNGNRDNSNGSSSGSHSSSDDSSSDSQSSDSSGSDSEGSSSDTS</sequence>
<name>A0ACA9MU94_9GLOM</name>
<evidence type="ECO:0000313" key="2">
    <source>
        <dbReference type="Proteomes" id="UP000789525"/>
    </source>
</evidence>
<evidence type="ECO:0000313" key="1">
    <source>
        <dbReference type="EMBL" id="CAG8605511.1"/>
    </source>
</evidence>
<keyword evidence="2" id="KW-1185">Reference proteome</keyword>